<dbReference type="CDD" id="cd07067">
    <property type="entry name" value="HP_PGM_like"/>
    <property type="match status" value="1"/>
</dbReference>
<accession>A0ABU1JSH5</accession>
<dbReference type="InterPro" id="IPR013078">
    <property type="entry name" value="His_Pase_superF_clade-1"/>
</dbReference>
<reference evidence="1 2" key="1">
    <citation type="submission" date="2023-07" db="EMBL/GenBank/DDBJ databases">
        <title>Sorghum-associated microbial communities from plants grown in Nebraska, USA.</title>
        <authorList>
            <person name="Schachtman D."/>
        </authorList>
    </citation>
    <scope>NUCLEOTIDE SEQUENCE [LARGE SCALE GENOMIC DNA]</scope>
    <source>
        <strain evidence="1 2">584</strain>
    </source>
</reference>
<dbReference type="Proteomes" id="UP001262410">
    <property type="component" value="Unassembled WGS sequence"/>
</dbReference>
<evidence type="ECO:0000313" key="1">
    <source>
        <dbReference type="EMBL" id="MDR6290954.1"/>
    </source>
</evidence>
<organism evidence="1 2">
    <name type="scientific">Inquilinus ginsengisoli</name>
    <dbReference type="NCBI Taxonomy" id="363840"/>
    <lineage>
        <taxon>Bacteria</taxon>
        <taxon>Pseudomonadati</taxon>
        <taxon>Pseudomonadota</taxon>
        <taxon>Alphaproteobacteria</taxon>
        <taxon>Rhodospirillales</taxon>
        <taxon>Rhodospirillaceae</taxon>
        <taxon>Inquilinus</taxon>
    </lineage>
</organism>
<dbReference type="EMBL" id="JAVDPW010000006">
    <property type="protein sequence ID" value="MDR6290954.1"/>
    <property type="molecule type" value="Genomic_DNA"/>
</dbReference>
<dbReference type="RefSeq" id="WP_309795803.1">
    <property type="nucleotide sequence ID" value="NZ_JAVDPW010000006.1"/>
</dbReference>
<name>A0ABU1JSH5_9PROT</name>
<dbReference type="Gene3D" id="3.40.50.1240">
    <property type="entry name" value="Phosphoglycerate mutase-like"/>
    <property type="match status" value="1"/>
</dbReference>
<gene>
    <name evidence="1" type="ORF">E9232_003480</name>
</gene>
<protein>
    <submittedName>
        <fullName evidence="1">Broad specificity phosphatase PhoE</fullName>
    </submittedName>
</protein>
<sequence>MPQTVHFITHPDVAIDPAVPVPDWPLSERGRTRMRGVLQQPWVADLRAVFCSTERKAIDGAAILADALGLPVTEIAELGENDRSSTGYLPKLEFEAMADTFFARPQESVRGWERAVDAQARIVAAVDEVLRRAPAEGDIAIVSHGAVGALYLCHLLDRPIGRDADQPPGNGGNRYAFEITGRRLLHGWRSIDSQ</sequence>
<keyword evidence="2" id="KW-1185">Reference proteome</keyword>
<dbReference type="InterPro" id="IPR029033">
    <property type="entry name" value="His_PPase_superfam"/>
</dbReference>
<proteinExistence type="predicted"/>
<dbReference type="SUPFAM" id="SSF53254">
    <property type="entry name" value="Phosphoglycerate mutase-like"/>
    <property type="match status" value="1"/>
</dbReference>
<comment type="caution">
    <text evidence="1">The sequence shown here is derived from an EMBL/GenBank/DDBJ whole genome shotgun (WGS) entry which is preliminary data.</text>
</comment>
<evidence type="ECO:0000313" key="2">
    <source>
        <dbReference type="Proteomes" id="UP001262410"/>
    </source>
</evidence>
<dbReference type="Pfam" id="PF00300">
    <property type="entry name" value="His_Phos_1"/>
    <property type="match status" value="1"/>
</dbReference>